<evidence type="ECO:0000313" key="4">
    <source>
        <dbReference type="EMBL" id="MDY4376794.1"/>
    </source>
</evidence>
<reference evidence="3 7" key="1">
    <citation type="submission" date="2020-07" db="EMBL/GenBank/DDBJ databases">
        <title>A pangenomic view of the genus Pectobacterium provides insights into genome organization, phylogeny, and virulence.</title>
        <authorList>
            <person name="Jonkheer E."/>
            <person name="Brankovics B."/>
            <person name="Houwers I."/>
            <person name="Van Der Wolf J."/>
            <person name="Bonants P."/>
            <person name="Vreeburg R."/>
            <person name="Bollema R."/>
            <person name="De Haan J."/>
            <person name="Berke L."/>
            <person name="De Ridder D."/>
            <person name="Smit S."/>
            <person name="Van Der Lee T.A.J."/>
        </authorList>
    </citation>
    <scope>NUCLEOTIDE SEQUENCE [LARGE SCALE GENOMIC DNA]</scope>
    <source>
        <strain evidence="3 7">NAK:384</strain>
    </source>
</reference>
<name>A0A7T0HZH9_9GAMM</name>
<evidence type="ECO:0000313" key="5">
    <source>
        <dbReference type="EMBL" id="QPK26534.1"/>
    </source>
</evidence>
<dbReference type="Proteomes" id="UP000762586">
    <property type="component" value="Unassembled WGS sequence"/>
</dbReference>
<proteinExistence type="predicted"/>
<dbReference type="EMBL" id="CP065031">
    <property type="protein sequence ID" value="QPK26534.1"/>
    <property type="molecule type" value="Genomic_DNA"/>
</dbReference>
<dbReference type="EMBL" id="JAXHOZ010000008">
    <property type="protein sequence ID" value="MDY4376794.1"/>
    <property type="molecule type" value="Genomic_DNA"/>
</dbReference>
<dbReference type="Proteomes" id="UP001269968">
    <property type="component" value="Unassembled WGS sequence"/>
</dbReference>
<evidence type="ECO:0000313" key="7">
    <source>
        <dbReference type="Proteomes" id="UP000762586"/>
    </source>
</evidence>
<keyword evidence="7" id="KW-1185">Reference proteome</keyword>
<protein>
    <recommendedName>
        <fullName evidence="8">Lipoprotein</fullName>
    </recommendedName>
</protein>
<gene>
    <name evidence="5" type="ORF">F126LOC_003715</name>
    <name evidence="3" type="ORF">H4F48_17310</name>
    <name evidence="4" type="ORF">SOV92_02870</name>
</gene>
<evidence type="ECO:0000313" key="6">
    <source>
        <dbReference type="Proteomes" id="UP000269351"/>
    </source>
</evidence>
<feature type="signal peptide" evidence="2">
    <location>
        <begin position="1"/>
        <end position="19"/>
    </location>
</feature>
<keyword evidence="1" id="KW-0472">Membrane</keyword>
<keyword evidence="2" id="KW-0732">Signal</keyword>
<reference evidence="4" key="3">
    <citation type="submission" date="2023-11" db="EMBL/GenBank/DDBJ databases">
        <title>Comparative genomics revealed phylogeny of phytopathogenic Pectobacterium aroidearum based on whole-genome sequencing and function of putative horizontal acquire islands in P. aroidearum PccS1.</title>
        <authorList>
            <person name="Fan J."/>
            <person name="Yang L."/>
        </authorList>
    </citation>
    <scope>NUCLEOTIDE SEQUENCE</scope>
    <source>
        <strain evidence="4">NJAU140</strain>
    </source>
</reference>
<keyword evidence="1" id="KW-0812">Transmembrane</keyword>
<dbReference type="EMBL" id="JACGET010000020">
    <property type="protein sequence ID" value="MBN3107819.1"/>
    <property type="molecule type" value="Genomic_DNA"/>
</dbReference>
<feature type="transmembrane region" description="Helical" evidence="1">
    <location>
        <begin position="35"/>
        <end position="58"/>
    </location>
</feature>
<dbReference type="Proteomes" id="UP000269351">
    <property type="component" value="Chromosome"/>
</dbReference>
<evidence type="ECO:0000256" key="1">
    <source>
        <dbReference type="SAM" id="Phobius"/>
    </source>
</evidence>
<feature type="chain" id="PRO_5044661332" description="Lipoprotein" evidence="2">
    <location>
        <begin position="20"/>
        <end position="98"/>
    </location>
</feature>
<evidence type="ECO:0000313" key="3">
    <source>
        <dbReference type="EMBL" id="MBN3107819.1"/>
    </source>
</evidence>
<reference evidence="5 6" key="2">
    <citation type="submission" date="2020-11" db="EMBL/GenBank/DDBJ databases">
        <title>Complete genome sequence of Pectobacterium brasiliense strain F126.</title>
        <authorList>
            <person name="Miroshnikov K."/>
            <person name="Vo T.N.H."/>
            <person name="Khodykina M.V."/>
            <person name="Kabanova A.P."/>
            <person name="Shneider M."/>
            <person name="Korzhenkov A."/>
            <person name="Toschakov S.V."/>
            <person name="Miroshnikov K.A."/>
            <person name="Ignatov A.N."/>
            <person name="Mikhailova Y.V."/>
            <person name="Shelenkov A."/>
            <person name="Yanushevich Y.G."/>
            <person name="Evseev P.V."/>
        </authorList>
    </citation>
    <scope>NUCLEOTIDE SEQUENCE [LARGE SCALE GENOMIC DNA]</scope>
    <source>
        <strain evidence="5 6">F126</strain>
    </source>
</reference>
<evidence type="ECO:0008006" key="8">
    <source>
        <dbReference type="Google" id="ProtNLM"/>
    </source>
</evidence>
<dbReference type="PROSITE" id="PS51257">
    <property type="entry name" value="PROKAR_LIPOPROTEIN"/>
    <property type="match status" value="1"/>
</dbReference>
<sequence>MKKILIIALCLLMTGCAARDDQGQIIHNADGSEKISFWRTTGLIVGVPLLILSAFVAAESDDEDSKNDYPGRCRHEYDIAADGSRCGLRSADSRLGGY</sequence>
<keyword evidence="1" id="KW-1133">Transmembrane helix</keyword>
<organism evidence="5 6">
    <name type="scientific">Pectobacterium brasiliense</name>
    <dbReference type="NCBI Taxonomy" id="180957"/>
    <lineage>
        <taxon>Bacteria</taxon>
        <taxon>Pseudomonadati</taxon>
        <taxon>Pseudomonadota</taxon>
        <taxon>Gammaproteobacteria</taxon>
        <taxon>Enterobacterales</taxon>
        <taxon>Pectobacteriaceae</taxon>
        <taxon>Pectobacterium</taxon>
    </lineage>
</organism>
<accession>A0A7T0HZH9</accession>
<evidence type="ECO:0000256" key="2">
    <source>
        <dbReference type="SAM" id="SignalP"/>
    </source>
</evidence>
<dbReference type="AlphaFoldDB" id="A0A7T0HZH9"/>